<organism evidence="13 14">
    <name type="scientific">Pavo cristatus</name>
    <name type="common">Indian peafowl</name>
    <name type="synonym">Blue peafowl</name>
    <dbReference type="NCBI Taxonomy" id="9049"/>
    <lineage>
        <taxon>Eukaryota</taxon>
        <taxon>Metazoa</taxon>
        <taxon>Chordata</taxon>
        <taxon>Craniata</taxon>
        <taxon>Vertebrata</taxon>
        <taxon>Euteleostomi</taxon>
        <taxon>Archelosauria</taxon>
        <taxon>Archosauria</taxon>
        <taxon>Dinosauria</taxon>
        <taxon>Saurischia</taxon>
        <taxon>Theropoda</taxon>
        <taxon>Coelurosauria</taxon>
        <taxon>Aves</taxon>
        <taxon>Neognathae</taxon>
        <taxon>Galloanserae</taxon>
        <taxon>Galliformes</taxon>
        <taxon>Phasianidae</taxon>
        <taxon>Phasianinae</taxon>
        <taxon>Pavo</taxon>
    </lineage>
</organism>
<feature type="region of interest" description="Disordered" evidence="11">
    <location>
        <begin position="693"/>
        <end position="742"/>
    </location>
</feature>
<feature type="compositionally biased region" description="Polar residues" evidence="11">
    <location>
        <begin position="367"/>
        <end position="402"/>
    </location>
</feature>
<feature type="compositionally biased region" description="Basic and acidic residues" evidence="11">
    <location>
        <begin position="819"/>
        <end position="843"/>
    </location>
</feature>
<evidence type="ECO:0000256" key="1">
    <source>
        <dbReference type="ARBA" id="ARBA00004123"/>
    </source>
</evidence>
<feature type="compositionally biased region" description="Polar residues" evidence="11">
    <location>
        <begin position="1512"/>
        <end position="1522"/>
    </location>
</feature>
<evidence type="ECO:0000256" key="5">
    <source>
        <dbReference type="ARBA" id="ARBA00022771"/>
    </source>
</evidence>
<reference evidence="13" key="2">
    <citation type="submission" date="2025-09" db="UniProtKB">
        <authorList>
            <consortium name="Ensembl"/>
        </authorList>
    </citation>
    <scope>IDENTIFICATION</scope>
</reference>
<dbReference type="Ensembl" id="ENSPSTT00000019894.1">
    <property type="protein sequence ID" value="ENSPSTP00000018990.1"/>
    <property type="gene ID" value="ENSPSTG00000013672.1"/>
</dbReference>
<evidence type="ECO:0000313" key="13">
    <source>
        <dbReference type="Ensembl" id="ENSPSTP00000018990.1"/>
    </source>
</evidence>
<feature type="compositionally biased region" description="Polar residues" evidence="11">
    <location>
        <begin position="879"/>
        <end position="892"/>
    </location>
</feature>
<feature type="compositionally biased region" description="Polar residues" evidence="11">
    <location>
        <begin position="493"/>
        <end position="517"/>
    </location>
</feature>
<protein>
    <recommendedName>
        <fullName evidence="12">C2H2-type domain-containing protein</fullName>
    </recommendedName>
</protein>
<feature type="region of interest" description="Disordered" evidence="11">
    <location>
        <begin position="1425"/>
        <end position="1534"/>
    </location>
</feature>
<feature type="compositionally biased region" description="Polar residues" evidence="11">
    <location>
        <begin position="1482"/>
        <end position="1491"/>
    </location>
</feature>
<keyword evidence="2" id="KW-0597">Phosphoprotein</keyword>
<dbReference type="PANTHER" id="PTHR45944">
    <property type="entry name" value="SCHNURRI, ISOFORM F"/>
    <property type="match status" value="1"/>
</dbReference>
<evidence type="ECO:0000256" key="6">
    <source>
        <dbReference type="ARBA" id="ARBA00022833"/>
    </source>
</evidence>
<proteinExistence type="predicted"/>
<feature type="compositionally biased region" description="Basic and acidic residues" evidence="11">
    <location>
        <begin position="781"/>
        <end position="795"/>
    </location>
</feature>
<keyword evidence="5 10" id="KW-0863">Zinc-finger</keyword>
<feature type="region of interest" description="Disordered" evidence="11">
    <location>
        <begin position="272"/>
        <end position="402"/>
    </location>
</feature>
<dbReference type="SMART" id="SM00355">
    <property type="entry name" value="ZnF_C2H2"/>
    <property type="match status" value="2"/>
</dbReference>
<feature type="compositionally biased region" description="Polar residues" evidence="11">
    <location>
        <begin position="796"/>
        <end position="813"/>
    </location>
</feature>
<evidence type="ECO:0000256" key="3">
    <source>
        <dbReference type="ARBA" id="ARBA00022723"/>
    </source>
</evidence>
<keyword evidence="14" id="KW-1185">Reference proteome</keyword>
<feature type="compositionally biased region" description="Low complexity" evidence="11">
    <location>
        <begin position="1444"/>
        <end position="1468"/>
    </location>
</feature>
<dbReference type="InterPro" id="IPR051969">
    <property type="entry name" value="Zinc-finger_DNA-bd_regulators"/>
</dbReference>
<feature type="compositionally biased region" description="Low complexity" evidence="11">
    <location>
        <begin position="893"/>
        <end position="907"/>
    </location>
</feature>
<evidence type="ECO:0000256" key="9">
    <source>
        <dbReference type="ARBA" id="ARBA00023242"/>
    </source>
</evidence>
<dbReference type="Gene3D" id="3.30.160.60">
    <property type="entry name" value="Classic Zinc Finger"/>
    <property type="match status" value="2"/>
</dbReference>
<evidence type="ECO:0000256" key="11">
    <source>
        <dbReference type="SAM" id="MobiDB-lite"/>
    </source>
</evidence>
<evidence type="ECO:0000259" key="12">
    <source>
        <dbReference type="PROSITE" id="PS50157"/>
    </source>
</evidence>
<dbReference type="GO" id="GO:0005634">
    <property type="term" value="C:nucleus"/>
    <property type="evidence" value="ECO:0007669"/>
    <property type="project" value="UniProtKB-SubCell"/>
</dbReference>
<dbReference type="PROSITE" id="PS00028">
    <property type="entry name" value="ZINC_FINGER_C2H2_1"/>
    <property type="match status" value="1"/>
</dbReference>
<feature type="compositionally biased region" description="Low complexity" evidence="11">
    <location>
        <begin position="307"/>
        <end position="318"/>
    </location>
</feature>
<reference evidence="13" key="1">
    <citation type="submission" date="2025-08" db="UniProtKB">
        <authorList>
            <consortium name="Ensembl"/>
        </authorList>
    </citation>
    <scope>IDENTIFICATION</scope>
</reference>
<keyword evidence="6" id="KW-0862">Zinc</keyword>
<comment type="subcellular location">
    <subcellularLocation>
        <location evidence="1">Nucleus</location>
    </subcellularLocation>
</comment>
<keyword evidence="3" id="KW-0479">Metal-binding</keyword>
<accession>A0A8C9FR53</accession>
<evidence type="ECO:0000256" key="7">
    <source>
        <dbReference type="ARBA" id="ARBA00023015"/>
    </source>
</evidence>
<feature type="region of interest" description="Disordered" evidence="11">
    <location>
        <begin position="482"/>
        <end position="562"/>
    </location>
</feature>
<keyword evidence="8" id="KW-0804">Transcription</keyword>
<keyword evidence="9" id="KW-0539">Nucleus</keyword>
<name>A0A8C9FR53_PAVCR</name>
<feature type="region of interest" description="Disordered" evidence="11">
    <location>
        <begin position="162"/>
        <end position="185"/>
    </location>
</feature>
<dbReference type="InterPro" id="IPR013087">
    <property type="entry name" value="Znf_C2H2_type"/>
</dbReference>
<dbReference type="InterPro" id="IPR036236">
    <property type="entry name" value="Znf_C2H2_sf"/>
</dbReference>
<feature type="compositionally biased region" description="Polar residues" evidence="11">
    <location>
        <begin position="1241"/>
        <end position="1254"/>
    </location>
</feature>
<feature type="region of interest" description="Disordered" evidence="11">
    <location>
        <begin position="1237"/>
        <end position="1263"/>
    </location>
</feature>
<dbReference type="PANTHER" id="PTHR45944:SF1">
    <property type="entry name" value="TRANSCRIPTION FACTOR HIVEP2"/>
    <property type="match status" value="1"/>
</dbReference>
<evidence type="ECO:0000256" key="2">
    <source>
        <dbReference type="ARBA" id="ARBA00022553"/>
    </source>
</evidence>
<feature type="domain" description="C2H2-type" evidence="12">
    <location>
        <begin position="217"/>
        <end position="240"/>
    </location>
</feature>
<feature type="compositionally biased region" description="Polar residues" evidence="11">
    <location>
        <begin position="531"/>
        <end position="547"/>
    </location>
</feature>
<dbReference type="FunFam" id="3.30.160.60:FF:000594">
    <property type="entry name" value="Transcription factor HIVEP2"/>
    <property type="match status" value="1"/>
</dbReference>
<feature type="region of interest" description="Disordered" evidence="11">
    <location>
        <begin position="1"/>
        <end position="28"/>
    </location>
</feature>
<evidence type="ECO:0000256" key="4">
    <source>
        <dbReference type="ARBA" id="ARBA00022737"/>
    </source>
</evidence>
<keyword evidence="7" id="KW-0805">Transcription regulation</keyword>
<dbReference type="FunFam" id="3.30.160.60:FF:000033">
    <property type="entry name" value="Immunodeficiency virus type I enhancer binding protein 1"/>
    <property type="match status" value="1"/>
</dbReference>
<dbReference type="PROSITE" id="PS50157">
    <property type="entry name" value="ZINC_FINGER_C2H2_2"/>
    <property type="match status" value="2"/>
</dbReference>
<dbReference type="Pfam" id="PF00096">
    <property type="entry name" value="zf-C2H2"/>
    <property type="match status" value="2"/>
</dbReference>
<dbReference type="SUPFAM" id="SSF57667">
    <property type="entry name" value="beta-beta-alpha zinc fingers"/>
    <property type="match status" value="1"/>
</dbReference>
<evidence type="ECO:0000256" key="10">
    <source>
        <dbReference type="PROSITE-ProRule" id="PRU00042"/>
    </source>
</evidence>
<dbReference type="GO" id="GO:0008270">
    <property type="term" value="F:zinc ion binding"/>
    <property type="evidence" value="ECO:0007669"/>
    <property type="project" value="UniProtKB-KW"/>
</dbReference>
<feature type="region of interest" description="Disordered" evidence="11">
    <location>
        <begin position="1018"/>
        <end position="1048"/>
    </location>
</feature>
<dbReference type="Proteomes" id="UP000694428">
    <property type="component" value="Unplaced"/>
</dbReference>
<evidence type="ECO:0000313" key="14">
    <source>
        <dbReference type="Proteomes" id="UP000694428"/>
    </source>
</evidence>
<sequence>MDSGDTAIGQKATSGSGETAKVPSRWRQEHSAVIKMSTFGNQEIQRQPQIDHEQIGNTASAQLFSSGKLVSSSEAAQQVTEKQYPQHRPTPYSCQHSLSFPQHSLPQGFLHNIKPHQSLEGPPWQFPSHLQSVASEDLFPFHMHSHSGGFSRKKISSLNPAYSQYSQKSLEQSEDAHKKEHKPKKPGKYICPYCNRACAKPSVLKKHIRSHTGERPYPCVPCGFSFKTKSNLYKHRKSHAHAIKAGLVPFTESAVSKLDLDASYIDVEAEIHSDGEQSTDTDEETSLLMEGSEKLSPVPQLPLDMASRSSFHSSMEESLVGPMKVESSPYIGSDMLQNPSLSTKSDDSHTVKQRLALRLSEKKGQDSEQSLNLLSPHSKGSTDSGYFSRSESAEQQISPPNTNAKSYEEIIFGKFYRINQRTALTVATTNQEHSLIGRKSKAEPLPLINNRLDIKMLEEHISQLTPNKEELIDSSNLSTIKSTQVYPGRNTESRQSQNATSPIKSESNLYQASQQSEVPVLLEPPVDSSPLIRSNSMPTSSANSLSIPPSLRGSHSFDEKMTGSDDVFYPGTVGISHQRMLRRQAAFELPSVQEGHSDSDYHGRPGKNIIISSSRQIAGDKGPSSKEKKVGDKTFYDYDASGKHYRKWEEFEAQKQNYRDSPSLGGINKGGEYFIDPLGQSQAMPSMLGTFENRKRRKEESVGDEEDSPMLCSSTTSSTAGIQPLDFDPKSQIQDVPRSGFSLQGVDNSAHCHAERFDTCRPYLQSGSPAASLEDSTLTAEQEKTAESLTRKPPENTDTNKPSPSQLVRQHNIQVPEIRVTEEPDKPEKDKEVQNKEQEKPTEEFQWPQRSETLSQLPAEKLPPKKKRLRLADMEHSSGDSSFESTGTSLSRSPSQESNLSHSSSFSMSFEREENVKFITPPKQDEFGKQSEFLTVPAGAYSLSVPGHHHQREMRRCSSEQMPCPHAAEIPEIRSKSFDYGNLSHASSAGTPTTALSPSRERKKCFLVRQASFSGFPEISQTDQSTEQSIKQEQMEHAQAGLRSSQLAWHHSPSSVLHPIQVDESGKQAVGSCAQLANSSSHLAQQQALLADSPEMLRTPLIQQAPYISNKHPSEQQQLFAHQENVPFPSIHSTLFQFPYPTVCMVHLPPSQEPVLWQSCTEPLHFQHHFVQQLQKSYVKQPFQTDIPPSYHLEHTPELIGKKPADYMHAKDQAYQHYSGTSGQYSKITLAKYQSDHSIKPTDTSSEQHLQTDFDSPGDGSVQPLPGTVVPVRIQTHVPSYGSVMYTSISQILGQSNSPAIVICKVDETVSQRTLVTSATMHGIGFNIAQMLGQHGGLEKYPLWKVPQTLSLGLESSIPLCLTSSSDMASTLGGSKRMLSPASSLELFMETKQQKRVKEEKMYGQIVEELSAVELTNSDIKKDFPRMQKPQLVRQSCATEPKESLPSVSSSSPLSSSSSQDFPPVSVPTADAFPLNREKLSSFDSTSPGQKSSGPSEGRESPEELDVDETASDMSMSPQRSSLPPGEVQPEDQLKHPKLPLGMLVQMTSSTSGKVTGSTILLTDVADFQQILQFPSLRTTTTVSWCFLNYTKPNYIQQPTLKSSVYASWCISSCNPNPSGLSTKTTLALLRSKQKNTTEIYTLAAMHRPGAGKLTSSSAWKQLAQVNRRF</sequence>
<feature type="region of interest" description="Disordered" evidence="11">
    <location>
        <begin position="767"/>
        <end position="907"/>
    </location>
</feature>
<dbReference type="GO" id="GO:0000981">
    <property type="term" value="F:DNA-binding transcription factor activity, RNA polymerase II-specific"/>
    <property type="evidence" value="ECO:0007669"/>
    <property type="project" value="TreeGrafter"/>
</dbReference>
<dbReference type="GO" id="GO:0000978">
    <property type="term" value="F:RNA polymerase II cis-regulatory region sequence-specific DNA binding"/>
    <property type="evidence" value="ECO:0007669"/>
    <property type="project" value="TreeGrafter"/>
</dbReference>
<feature type="domain" description="C2H2-type" evidence="12">
    <location>
        <begin position="189"/>
        <end position="216"/>
    </location>
</feature>
<feature type="compositionally biased region" description="Polar residues" evidence="11">
    <location>
        <begin position="1019"/>
        <end position="1032"/>
    </location>
</feature>
<evidence type="ECO:0000256" key="8">
    <source>
        <dbReference type="ARBA" id="ARBA00023163"/>
    </source>
</evidence>
<keyword evidence="4" id="KW-0677">Repeat</keyword>
<feature type="compositionally biased region" description="Polar residues" evidence="11">
    <location>
        <begin position="767"/>
        <end position="780"/>
    </location>
</feature>
<feature type="compositionally biased region" description="Polar residues" evidence="11">
    <location>
        <begin position="711"/>
        <end position="721"/>
    </location>
</feature>